<dbReference type="Proteomes" id="UP000235220">
    <property type="component" value="Chromosome 11"/>
</dbReference>
<name>A0A6P9E2G6_JUGRE</name>
<feature type="region of interest" description="Disordered" evidence="1">
    <location>
        <begin position="45"/>
        <end position="94"/>
    </location>
</feature>
<dbReference type="AlphaFoldDB" id="A0A6P9E2G6"/>
<feature type="compositionally biased region" description="Basic residues" evidence="1">
    <location>
        <begin position="62"/>
        <end position="71"/>
    </location>
</feature>
<protein>
    <submittedName>
        <fullName evidence="3">Uncharacterized protein LOC118343795</fullName>
    </submittedName>
</protein>
<feature type="compositionally biased region" description="Basic and acidic residues" evidence="1">
    <location>
        <begin position="48"/>
        <end position="61"/>
    </location>
</feature>
<dbReference type="RefSeq" id="XP_035538468.1">
    <property type="nucleotide sequence ID" value="XM_035682575.1"/>
</dbReference>
<dbReference type="GeneID" id="118343795"/>
<dbReference type="OrthoDB" id="1668346at2759"/>
<feature type="compositionally biased region" description="Basic and acidic residues" evidence="1">
    <location>
        <begin position="72"/>
        <end position="90"/>
    </location>
</feature>
<dbReference type="InParanoid" id="A0A6P9E2G6"/>
<dbReference type="SUPFAM" id="SSF50630">
    <property type="entry name" value="Acid proteases"/>
    <property type="match status" value="1"/>
</dbReference>
<accession>A0A6P9E2G6</accession>
<evidence type="ECO:0000256" key="1">
    <source>
        <dbReference type="SAM" id="MobiDB-lite"/>
    </source>
</evidence>
<keyword evidence="2" id="KW-1185">Reference proteome</keyword>
<organism evidence="2 3">
    <name type="scientific">Juglans regia</name>
    <name type="common">English walnut</name>
    <dbReference type="NCBI Taxonomy" id="51240"/>
    <lineage>
        <taxon>Eukaryota</taxon>
        <taxon>Viridiplantae</taxon>
        <taxon>Streptophyta</taxon>
        <taxon>Embryophyta</taxon>
        <taxon>Tracheophyta</taxon>
        <taxon>Spermatophyta</taxon>
        <taxon>Magnoliopsida</taxon>
        <taxon>eudicotyledons</taxon>
        <taxon>Gunneridae</taxon>
        <taxon>Pentapetalae</taxon>
        <taxon>rosids</taxon>
        <taxon>fabids</taxon>
        <taxon>Fagales</taxon>
        <taxon>Juglandaceae</taxon>
        <taxon>Juglans</taxon>
    </lineage>
</organism>
<reference evidence="3" key="1">
    <citation type="submission" date="2025-08" db="UniProtKB">
        <authorList>
            <consortium name="RefSeq"/>
        </authorList>
    </citation>
    <scope>IDENTIFICATION</scope>
    <source>
        <tissue evidence="3">Leaves</tissue>
    </source>
</reference>
<evidence type="ECO:0000313" key="3">
    <source>
        <dbReference type="RefSeq" id="XP_035538468.1"/>
    </source>
</evidence>
<gene>
    <name evidence="3" type="primary">LOC118343795</name>
</gene>
<sequence>MPTGERAAFCKYHQSDTHWTEDCSMLKNRVASLAGSRELEQMLAEYLKPMRREGRQREPRRSRSPKRQKPKREREKEQRHNTPQPHDRDQAPFGEIRTIARGFTGGGATVSSKKAHARKARYHETMWFGHSIGVFQVMFPHDDALVVTLLIGNYTTRQVLVDNGSSINILFWDTFIRIGINPDRLCPSPSPLNGFSGKAFQPMGAIALPVVVVQGAHIVTTMTDFLVVKAPSSYNAILGRPTLNDLKIVTPIYHLKMKFQTETGIDEVRGEQLLARKCYVQELKAEGA</sequence>
<proteinExistence type="predicted"/>
<dbReference type="PANTHER" id="PTHR33240:SF17">
    <property type="entry name" value="EUKARYOTIC PEPTIDE CHAIN RELEASE FACTOR GTP-BINDING SUBUNIT-LIKE"/>
    <property type="match status" value="1"/>
</dbReference>
<dbReference type="CDD" id="cd00303">
    <property type="entry name" value="retropepsin_like"/>
    <property type="match status" value="1"/>
</dbReference>
<dbReference type="InterPro" id="IPR021109">
    <property type="entry name" value="Peptidase_aspartic_dom_sf"/>
</dbReference>
<dbReference type="Gene3D" id="2.40.70.10">
    <property type="entry name" value="Acid Proteases"/>
    <property type="match status" value="1"/>
</dbReference>
<dbReference type="PANTHER" id="PTHR33240">
    <property type="entry name" value="OS08G0508500 PROTEIN"/>
    <property type="match status" value="1"/>
</dbReference>
<evidence type="ECO:0000313" key="2">
    <source>
        <dbReference type="Proteomes" id="UP000235220"/>
    </source>
</evidence>
<dbReference type="KEGG" id="jre:118343795"/>